<evidence type="ECO:0000313" key="10">
    <source>
        <dbReference type="EMBL" id="MFC5531368.1"/>
    </source>
</evidence>
<evidence type="ECO:0000313" key="11">
    <source>
        <dbReference type="Proteomes" id="UP001596108"/>
    </source>
</evidence>
<comment type="cofactor">
    <cofactor evidence="1 8">
        <name>FMN</name>
        <dbReference type="ChEBI" id="CHEBI:58210"/>
    </cofactor>
</comment>
<dbReference type="Gene3D" id="3.40.109.10">
    <property type="entry name" value="NADH Oxidase"/>
    <property type="match status" value="1"/>
</dbReference>
<evidence type="ECO:0000256" key="1">
    <source>
        <dbReference type="ARBA" id="ARBA00001917"/>
    </source>
</evidence>
<protein>
    <recommendedName>
        <fullName evidence="8">Putative NAD(P)H nitroreductase</fullName>
        <ecNumber evidence="8">1.-.-.-</ecNumber>
    </recommendedName>
</protein>
<dbReference type="Pfam" id="PF00881">
    <property type="entry name" value="Nitroreductase"/>
    <property type="match status" value="1"/>
</dbReference>
<reference evidence="11" key="1">
    <citation type="journal article" date="2019" name="Int. J. Syst. Evol. Microbiol.">
        <title>The Global Catalogue of Microorganisms (GCM) 10K type strain sequencing project: providing services to taxonomists for standard genome sequencing and annotation.</title>
        <authorList>
            <consortium name="The Broad Institute Genomics Platform"/>
            <consortium name="The Broad Institute Genome Sequencing Center for Infectious Disease"/>
            <person name="Wu L."/>
            <person name="Ma J."/>
        </authorList>
    </citation>
    <scope>NUCLEOTIDE SEQUENCE [LARGE SCALE GENOMIC DNA]</scope>
    <source>
        <strain evidence="11">CGMCC 1.18578</strain>
    </source>
</reference>
<evidence type="ECO:0000256" key="7">
    <source>
        <dbReference type="ARBA" id="ARBA00023027"/>
    </source>
</evidence>
<keyword evidence="6 8" id="KW-0560">Oxidoreductase</keyword>
<dbReference type="PANTHER" id="PTHR43821:SF1">
    <property type="entry name" value="NAD(P)H NITROREDUCTASE YDJA-RELATED"/>
    <property type="match status" value="1"/>
</dbReference>
<keyword evidence="7 8" id="KW-0520">NAD</keyword>
<dbReference type="CDD" id="cd02135">
    <property type="entry name" value="YdjA-like"/>
    <property type="match status" value="1"/>
</dbReference>
<dbReference type="EMBL" id="JBHSNC010000053">
    <property type="protein sequence ID" value="MFC5531368.1"/>
    <property type="molecule type" value="Genomic_DNA"/>
</dbReference>
<proteinExistence type="inferred from homology"/>
<keyword evidence="4 8" id="KW-0288">FMN</keyword>
<dbReference type="InterPro" id="IPR026021">
    <property type="entry name" value="YdjA-like"/>
</dbReference>
<dbReference type="SUPFAM" id="SSF55469">
    <property type="entry name" value="FMN-dependent nitroreductase-like"/>
    <property type="match status" value="1"/>
</dbReference>
<dbReference type="InterPro" id="IPR000415">
    <property type="entry name" value="Nitroreductase-like"/>
</dbReference>
<keyword evidence="11" id="KW-1185">Reference proteome</keyword>
<gene>
    <name evidence="10" type="ORF">ACFPQ4_18265</name>
</gene>
<evidence type="ECO:0000256" key="8">
    <source>
        <dbReference type="PIRNR" id="PIRNR000232"/>
    </source>
</evidence>
<evidence type="ECO:0000256" key="4">
    <source>
        <dbReference type="ARBA" id="ARBA00022643"/>
    </source>
</evidence>
<dbReference type="InterPro" id="IPR029479">
    <property type="entry name" value="Nitroreductase"/>
</dbReference>
<dbReference type="InterPro" id="IPR052530">
    <property type="entry name" value="NAD(P)H_nitroreductase"/>
</dbReference>
<organism evidence="10 11">
    <name type="scientific">Cohnella yongneupensis</name>
    <dbReference type="NCBI Taxonomy" id="425006"/>
    <lineage>
        <taxon>Bacteria</taxon>
        <taxon>Bacillati</taxon>
        <taxon>Bacillota</taxon>
        <taxon>Bacilli</taxon>
        <taxon>Bacillales</taxon>
        <taxon>Paenibacillaceae</taxon>
        <taxon>Cohnella</taxon>
    </lineage>
</organism>
<dbReference type="PANTHER" id="PTHR43821">
    <property type="entry name" value="NAD(P)H NITROREDUCTASE YDJA-RELATED"/>
    <property type="match status" value="1"/>
</dbReference>
<evidence type="ECO:0000259" key="9">
    <source>
        <dbReference type="Pfam" id="PF00881"/>
    </source>
</evidence>
<evidence type="ECO:0000256" key="2">
    <source>
        <dbReference type="ARBA" id="ARBA00007118"/>
    </source>
</evidence>
<evidence type="ECO:0000256" key="5">
    <source>
        <dbReference type="ARBA" id="ARBA00022857"/>
    </source>
</evidence>
<comment type="caution">
    <text evidence="10">The sequence shown here is derived from an EMBL/GenBank/DDBJ whole genome shotgun (WGS) entry which is preliminary data.</text>
</comment>
<comment type="similarity">
    <text evidence="2 8">Belongs to the nitroreductase family.</text>
</comment>
<sequence>MSELQRVIKERRSIGRVKADSVPKELIEQMIEAAVWAPNHHGTEPWRFIVMTGEGRCVLGQAYVDFAAGALQALEGDELQERIAKEIAKAYRSPVVIAAICSPSANPKAVRAEELAATHAAVQNLLLTAHDVGLAAIWRTGDPAYHPTMKAALEVAEHEEVVGLIFVGYPELALHAGKRVPGAEKTRWIEE</sequence>
<dbReference type="EC" id="1.-.-.-" evidence="8"/>
<dbReference type="RefSeq" id="WP_378113323.1">
    <property type="nucleotide sequence ID" value="NZ_JBHSNC010000053.1"/>
</dbReference>
<dbReference type="Proteomes" id="UP001596108">
    <property type="component" value="Unassembled WGS sequence"/>
</dbReference>
<keyword evidence="5 8" id="KW-0521">NADP</keyword>
<evidence type="ECO:0000256" key="6">
    <source>
        <dbReference type="ARBA" id="ARBA00023002"/>
    </source>
</evidence>
<accession>A0ABW0R3R1</accession>
<keyword evidence="3 8" id="KW-0285">Flavoprotein</keyword>
<evidence type="ECO:0000256" key="3">
    <source>
        <dbReference type="ARBA" id="ARBA00022630"/>
    </source>
</evidence>
<dbReference type="PIRSF" id="PIRSF000232">
    <property type="entry name" value="YdjA"/>
    <property type="match status" value="1"/>
</dbReference>
<name>A0ABW0R3R1_9BACL</name>
<feature type="domain" description="Nitroreductase" evidence="9">
    <location>
        <begin position="8"/>
        <end position="169"/>
    </location>
</feature>